<dbReference type="InParanoid" id="A0A1Y2EUY8"/>
<sequence>MSSTNYSFYAIPAMWVTSIGAHFYAASLSSHRDFGGSFDNVSPREYNAKIRSLEKQTPIMAKYLRAEAAQANSFENWPIFAAAVIAGNVARLPVATLNLFAGAYLASRVLYNVLYIGTTSPTLSALRSVTYVAGIVGCSTIFIQAGNVFNKGLGLAL</sequence>
<dbReference type="Gene3D" id="1.20.120.550">
    <property type="entry name" value="Membrane associated eicosanoid/glutathione metabolism-like domain"/>
    <property type="match status" value="1"/>
</dbReference>
<reference evidence="6 7" key="1">
    <citation type="submission" date="2016-07" db="EMBL/GenBank/DDBJ databases">
        <title>Pervasive Adenine N6-methylation of Active Genes in Fungi.</title>
        <authorList>
            <consortium name="DOE Joint Genome Institute"/>
            <person name="Mondo S.J."/>
            <person name="Dannebaum R.O."/>
            <person name="Kuo R.C."/>
            <person name="Labutti K."/>
            <person name="Haridas S."/>
            <person name="Kuo A."/>
            <person name="Salamov A."/>
            <person name="Ahrendt S.R."/>
            <person name="Lipzen A."/>
            <person name="Sullivan W."/>
            <person name="Andreopoulos W.B."/>
            <person name="Clum A."/>
            <person name="Lindquist E."/>
            <person name="Daum C."/>
            <person name="Ramamoorthy G.K."/>
            <person name="Gryganskyi A."/>
            <person name="Culley D."/>
            <person name="Magnuson J.K."/>
            <person name="James T.Y."/>
            <person name="O'Malley M.A."/>
            <person name="Stajich J.E."/>
            <person name="Spatafora J.W."/>
            <person name="Visel A."/>
            <person name="Grigoriev I.V."/>
        </authorList>
    </citation>
    <scope>NUCLEOTIDE SEQUENCE [LARGE SCALE GENOMIC DNA]</scope>
    <source>
        <strain evidence="6 7">62-1032</strain>
    </source>
</reference>
<dbReference type="EMBL" id="MCGR01000038">
    <property type="protein sequence ID" value="ORY75327.1"/>
    <property type="molecule type" value="Genomic_DNA"/>
</dbReference>
<evidence type="ECO:0000256" key="3">
    <source>
        <dbReference type="ARBA" id="ARBA00022989"/>
    </source>
</evidence>
<dbReference type="OrthoDB" id="2521892at2759"/>
<dbReference type="SUPFAM" id="SSF161084">
    <property type="entry name" value="MAPEG domain-like"/>
    <property type="match status" value="1"/>
</dbReference>
<name>A0A1Y2EUY8_9BASI</name>
<feature type="transmembrane region" description="Helical" evidence="5">
    <location>
        <begin position="6"/>
        <end position="25"/>
    </location>
</feature>
<keyword evidence="4 5" id="KW-0472">Membrane</keyword>
<dbReference type="InterPro" id="IPR023352">
    <property type="entry name" value="MAPEG-like_dom_sf"/>
</dbReference>
<comment type="caution">
    <text evidence="6">The sequence shown here is derived from an EMBL/GenBank/DDBJ whole genome shotgun (WGS) entry which is preliminary data.</text>
</comment>
<accession>A0A1Y2EUY8</accession>
<dbReference type="Pfam" id="PF01124">
    <property type="entry name" value="MAPEG"/>
    <property type="match status" value="1"/>
</dbReference>
<evidence type="ECO:0000256" key="2">
    <source>
        <dbReference type="ARBA" id="ARBA00022692"/>
    </source>
</evidence>
<organism evidence="6 7">
    <name type="scientific">Leucosporidium creatinivorum</name>
    <dbReference type="NCBI Taxonomy" id="106004"/>
    <lineage>
        <taxon>Eukaryota</taxon>
        <taxon>Fungi</taxon>
        <taxon>Dikarya</taxon>
        <taxon>Basidiomycota</taxon>
        <taxon>Pucciniomycotina</taxon>
        <taxon>Microbotryomycetes</taxon>
        <taxon>Leucosporidiales</taxon>
        <taxon>Leucosporidium</taxon>
    </lineage>
</organism>
<dbReference type="InterPro" id="IPR001129">
    <property type="entry name" value="Membr-assoc_MAPEG"/>
</dbReference>
<keyword evidence="3 5" id="KW-1133">Transmembrane helix</keyword>
<evidence type="ECO:0000256" key="1">
    <source>
        <dbReference type="ARBA" id="ARBA00004370"/>
    </source>
</evidence>
<keyword evidence="2 5" id="KW-0812">Transmembrane</keyword>
<dbReference type="Proteomes" id="UP000193467">
    <property type="component" value="Unassembled WGS sequence"/>
</dbReference>
<comment type="subcellular location">
    <subcellularLocation>
        <location evidence="1">Membrane</location>
    </subcellularLocation>
</comment>
<evidence type="ECO:0000256" key="5">
    <source>
        <dbReference type="SAM" id="Phobius"/>
    </source>
</evidence>
<protein>
    <recommendedName>
        <fullName evidence="8">Membrane-associated, eicosanoid/glutathione metabolism protein</fullName>
    </recommendedName>
</protein>
<evidence type="ECO:0000256" key="4">
    <source>
        <dbReference type="ARBA" id="ARBA00023136"/>
    </source>
</evidence>
<gene>
    <name evidence="6" type="ORF">BCR35DRAFT_314653</name>
</gene>
<dbReference type="PANTHER" id="PTHR35371">
    <property type="entry name" value="INNER MEMBRANE PROTEIN"/>
    <property type="match status" value="1"/>
</dbReference>
<dbReference type="GO" id="GO:0016020">
    <property type="term" value="C:membrane"/>
    <property type="evidence" value="ECO:0007669"/>
    <property type="project" value="UniProtKB-SubCell"/>
</dbReference>
<keyword evidence="7" id="KW-1185">Reference proteome</keyword>
<evidence type="ECO:0008006" key="8">
    <source>
        <dbReference type="Google" id="ProtNLM"/>
    </source>
</evidence>
<evidence type="ECO:0000313" key="6">
    <source>
        <dbReference type="EMBL" id="ORY75327.1"/>
    </source>
</evidence>
<evidence type="ECO:0000313" key="7">
    <source>
        <dbReference type="Proteomes" id="UP000193467"/>
    </source>
</evidence>
<dbReference type="PANTHER" id="PTHR35371:SF1">
    <property type="entry name" value="BLR7753 PROTEIN"/>
    <property type="match status" value="1"/>
</dbReference>
<proteinExistence type="predicted"/>
<dbReference type="AlphaFoldDB" id="A0A1Y2EUY8"/>